<protein>
    <submittedName>
        <fullName evidence="1">Uncharacterized protein</fullName>
    </submittedName>
</protein>
<proteinExistence type="predicted"/>
<name>A0A158E8V9_9BURK</name>
<sequence>MTEEQKTAVEGALRELHTALCGVRQVGDIDGHGVIRRESVLDLVSQRIFSVTNAQASADTEYALRERIRYLEKRINDYQSPACAPAIADTAKPSLKDHARRFVTDFSRDVGFVMSDAQQEIMLNLFLKHAASAQGIADTAGAKPVAVITESHFVSGGIAVKLLKQDLPVGTELYASGAIDAAGASSDDVLVDENEQFEAAYIEANGFLSFDNKQNVAWQIWQAARKAGK</sequence>
<gene>
    <name evidence="1" type="ORF">AWB77_06732</name>
</gene>
<reference evidence="1" key="1">
    <citation type="submission" date="2016-01" db="EMBL/GenBank/DDBJ databases">
        <authorList>
            <person name="Peeters C."/>
        </authorList>
    </citation>
    <scope>NUCLEOTIDE SEQUENCE</scope>
    <source>
        <strain evidence="1">LMG 29320</strain>
    </source>
</reference>
<dbReference type="Proteomes" id="UP000054903">
    <property type="component" value="Unassembled WGS sequence"/>
</dbReference>
<comment type="caution">
    <text evidence="1">The sequence shown here is derived from an EMBL/GenBank/DDBJ whole genome shotgun (WGS) entry which is preliminary data.</text>
</comment>
<dbReference type="OrthoDB" id="9115426at2"/>
<dbReference type="RefSeq" id="WP_061138690.1">
    <property type="nucleotide sequence ID" value="NZ_FCNX02000029.1"/>
</dbReference>
<keyword evidence="2" id="KW-1185">Reference proteome</keyword>
<evidence type="ECO:0000313" key="2">
    <source>
        <dbReference type="Proteomes" id="UP000054903"/>
    </source>
</evidence>
<dbReference type="EMBL" id="FCNX02000029">
    <property type="protein sequence ID" value="SAL03193.1"/>
    <property type="molecule type" value="Genomic_DNA"/>
</dbReference>
<dbReference type="STRING" id="1777138.AWB77_06732"/>
<evidence type="ECO:0000313" key="1">
    <source>
        <dbReference type="EMBL" id="SAL03193.1"/>
    </source>
</evidence>
<accession>A0A158E8V9</accession>
<dbReference type="AlphaFoldDB" id="A0A158E8V9"/>
<organism evidence="1 2">
    <name type="scientific">Caballeronia fortuita</name>
    <dbReference type="NCBI Taxonomy" id="1777138"/>
    <lineage>
        <taxon>Bacteria</taxon>
        <taxon>Pseudomonadati</taxon>
        <taxon>Pseudomonadota</taxon>
        <taxon>Betaproteobacteria</taxon>
        <taxon>Burkholderiales</taxon>
        <taxon>Burkholderiaceae</taxon>
        <taxon>Caballeronia</taxon>
    </lineage>
</organism>